<dbReference type="EMBL" id="OV121132">
    <property type="protein sequence ID" value="CAH0546984.1"/>
    <property type="molecule type" value="Genomic_DNA"/>
</dbReference>
<organism evidence="2 3">
    <name type="scientific">Brassicogethes aeneus</name>
    <name type="common">Rape pollen beetle</name>
    <name type="synonym">Meligethes aeneus</name>
    <dbReference type="NCBI Taxonomy" id="1431903"/>
    <lineage>
        <taxon>Eukaryota</taxon>
        <taxon>Metazoa</taxon>
        <taxon>Ecdysozoa</taxon>
        <taxon>Arthropoda</taxon>
        <taxon>Hexapoda</taxon>
        <taxon>Insecta</taxon>
        <taxon>Pterygota</taxon>
        <taxon>Neoptera</taxon>
        <taxon>Endopterygota</taxon>
        <taxon>Coleoptera</taxon>
        <taxon>Polyphaga</taxon>
        <taxon>Cucujiformia</taxon>
        <taxon>Nitidulidae</taxon>
        <taxon>Meligethinae</taxon>
        <taxon>Brassicogethes</taxon>
    </lineage>
</organism>
<reference evidence="2" key="1">
    <citation type="submission" date="2021-12" db="EMBL/GenBank/DDBJ databases">
        <authorList>
            <person name="King R."/>
        </authorList>
    </citation>
    <scope>NUCLEOTIDE SEQUENCE</scope>
</reference>
<dbReference type="AlphaFoldDB" id="A0A9P0ASL3"/>
<name>A0A9P0ASL3_BRAAE</name>
<accession>A0A9P0ASL3</accession>
<proteinExistence type="predicted"/>
<dbReference type="Proteomes" id="UP001154078">
    <property type="component" value="Chromosome 1"/>
</dbReference>
<sequence>MNSRRIKRILQMVKFEEHKQDDSCSSHSCESNISEYPSLSESLDFGSDSSSGMKHVELLKNVQSPFPWEVDYQDIGAIYEQPVPSTSKLIEKPTCSTQSKNKILDQWATNPSSKNSDSTTPPIENNITTVKASRIRRKHVCSFCELSVTNFARHLERNHADELQVQQFMSLDKKSSKRKKLLDKIRREGDFSSSEIVPVMKLQHPVNDYIVCTFCRGYYSKTSLRKHTKNCFFNPDPSLRFNAQIEGQTFMAGPFGPHDPLKQSGLLSALKADEISLIAKKDPIICEVARRYLKSHREKHLVLVAKRHMRRLARLLLNLRELERNPKLTIIDFLKPQKFQSLVKATLNIAEYNKLQHTFKSPSLALQMGTLIKQAIHTAYSYEAQKTASCKDRLENFNMLTTLIESDWAHEVSSRAGQNLAINRFNKPSVIPVAKDIKTFDEYLKNLMREAQVILTNQPDNSKAYRDLMDGVFCSIVIFNKRRAGEMQRIYLSTFLQNYDSIPFMEFEKALTNSEKILYRSLKRVVIRGKRGRGVPVLFDKETVKYINFLVDVRKHFNLSENPYLFGVPGRSNPIHGYGVIRKHALAALGNKEKASLLTSTKLRKHLATITQIFKMEKNELEQLATFMGHTEKTHSEFYRLPDDVYQTAKVSKILLLSKTGDFERYKGKRLEEIEIDSEIIEENEDEDQEEYIETFEDQPRETENAVDVNASNISATKNIKKGSKRTLVRWTEEQRKLTEDFFKDHIMKRKAPKKHEVLNLIENHPSVFQHKTWPVVKVYVCNKFKKL</sequence>
<evidence type="ECO:0000313" key="3">
    <source>
        <dbReference type="Proteomes" id="UP001154078"/>
    </source>
</evidence>
<protein>
    <submittedName>
        <fullName evidence="2">Uncharacterized protein</fullName>
    </submittedName>
</protein>
<gene>
    <name evidence="2" type="ORF">MELIAE_LOCUS1049</name>
</gene>
<dbReference type="PANTHER" id="PTHR33480">
    <property type="entry name" value="SET DOMAIN-CONTAINING PROTEIN-RELATED"/>
    <property type="match status" value="1"/>
</dbReference>
<dbReference type="OrthoDB" id="10068710at2759"/>
<evidence type="ECO:0000256" key="1">
    <source>
        <dbReference type="SAM" id="MobiDB-lite"/>
    </source>
</evidence>
<feature type="region of interest" description="Disordered" evidence="1">
    <location>
        <begin position="101"/>
        <end position="125"/>
    </location>
</feature>
<dbReference type="PANTHER" id="PTHR33480:SF1">
    <property type="entry name" value="TYR RECOMBINASE DOMAIN-CONTAINING PROTEIN"/>
    <property type="match status" value="1"/>
</dbReference>
<evidence type="ECO:0000313" key="2">
    <source>
        <dbReference type="EMBL" id="CAH0546984.1"/>
    </source>
</evidence>
<keyword evidence="3" id="KW-1185">Reference proteome</keyword>